<feature type="transmembrane region" description="Helical" evidence="2">
    <location>
        <begin position="21"/>
        <end position="43"/>
    </location>
</feature>
<protein>
    <submittedName>
        <fullName evidence="4">Pilus assembly protein</fullName>
    </submittedName>
</protein>
<sequence>MSFPSITHLTRLVRRFQTDTRGNVAIIFAIVSIPLVALVGAAVDYTRAVSDRTALQSALDSAALMISKDAATMTASQITTRARQYVDALYTATEAPIQNFTATYTPNSGSGASILLSANGTMPTYFMRVLGNNFSTLPVATSSTTKWGSTRMRVALVLDNTGSMAQNGKMSALQSAATDMITKLSAFNVNTGDVYISIVPFAKDVNVGISNVSQTWLNWTEWMAEPPYLRQNGYPNNLASSAGITTPGVWIDMTGPKSSCPFTNSSHGFTCTDRPATLSSANSASKIPSTGNYNGMICPGMDSGNRLSGKYRIYYNGCYTSVPVTLKWTGSSATCTGKPSGCSCTGSGSSKVCTLAAYRHDWRNVPADPNAIPAADSSLTKYAATNPSDSASNGGWEGCVNDRDQNFDTTNDAMSGSGTPSKLPYPEQWADCLPATITPMSNQWSNLKSQINAMTPSGNTDQAVGLFWGWQTLNTANDPFKAPAKDPNWVYKDYIVLLSDGLNTQNRWTQTVSDIDSRQETLCKNIKDPAQNGGNQITVFSIQVNINSRDPTSQVLQDCATPGAGYFQMITQSTQTADAFNNILATIAKLRISQ</sequence>
<dbReference type="InterPro" id="IPR036465">
    <property type="entry name" value="vWFA_dom_sf"/>
</dbReference>
<keyword evidence="2" id="KW-1133">Transmembrane helix</keyword>
<evidence type="ECO:0000313" key="4">
    <source>
        <dbReference type="EMBL" id="WEF52903.1"/>
    </source>
</evidence>
<feature type="compositionally biased region" description="Polar residues" evidence="1">
    <location>
        <begin position="407"/>
        <end position="420"/>
    </location>
</feature>
<keyword evidence="5" id="KW-1185">Reference proteome</keyword>
<feature type="region of interest" description="Disordered" evidence="1">
    <location>
        <begin position="385"/>
        <end position="421"/>
    </location>
</feature>
<dbReference type="Pfam" id="PF13400">
    <property type="entry name" value="Tad"/>
    <property type="match status" value="1"/>
</dbReference>
<dbReference type="Proteomes" id="UP001213907">
    <property type="component" value="Chromosome"/>
</dbReference>
<dbReference type="InterPro" id="IPR028087">
    <property type="entry name" value="Tad_N"/>
</dbReference>
<evidence type="ECO:0000256" key="1">
    <source>
        <dbReference type="SAM" id="MobiDB-lite"/>
    </source>
</evidence>
<evidence type="ECO:0000256" key="2">
    <source>
        <dbReference type="SAM" id="Phobius"/>
    </source>
</evidence>
<dbReference type="RefSeq" id="WP_275248420.1">
    <property type="nucleotide sequence ID" value="NZ_BAABDX010000001.1"/>
</dbReference>
<keyword evidence="2" id="KW-0812">Transmembrane</keyword>
<accession>A0ABY8BSF3</accession>
<evidence type="ECO:0000259" key="3">
    <source>
        <dbReference type="Pfam" id="PF13400"/>
    </source>
</evidence>
<name>A0ABY8BSF3_AFICR</name>
<dbReference type="Gene3D" id="3.40.50.410">
    <property type="entry name" value="von Willebrand factor, type A domain"/>
    <property type="match status" value="2"/>
</dbReference>
<proteinExistence type="predicted"/>
<dbReference type="SUPFAM" id="SSF53300">
    <property type="entry name" value="vWA-like"/>
    <property type="match status" value="1"/>
</dbReference>
<gene>
    <name evidence="4" type="ORF">AFIC_001412</name>
</gene>
<feature type="domain" description="Putative Flp pilus-assembly TadG-like N-terminal" evidence="3">
    <location>
        <begin position="22"/>
        <end position="64"/>
    </location>
</feature>
<organism evidence="4 5">
    <name type="scientific">Afipia carboxydohydrogena</name>
    <name type="common">Pseudomonas carboxydohydrogena</name>
    <dbReference type="NCBI Taxonomy" id="290"/>
    <lineage>
        <taxon>Bacteria</taxon>
        <taxon>Pseudomonadati</taxon>
        <taxon>Pseudomonadota</taxon>
        <taxon>Alphaproteobacteria</taxon>
        <taxon>Hyphomicrobiales</taxon>
        <taxon>Nitrobacteraceae</taxon>
        <taxon>Afipia</taxon>
    </lineage>
</organism>
<reference evidence="4 5" key="1">
    <citation type="submission" date="2022-11" db="EMBL/GenBank/DDBJ databases">
        <authorList>
            <person name="Siebert D."/>
            <person name="Busche T."/>
            <person name="Saydam E."/>
            <person name="Kalinowski J."/>
            <person name="Ruckert C."/>
            <person name="Blombach B."/>
        </authorList>
    </citation>
    <scope>NUCLEOTIDE SEQUENCE [LARGE SCALE GENOMIC DNA]</scope>
    <source>
        <strain evidence="4 5">DSM 1083</strain>
    </source>
</reference>
<evidence type="ECO:0000313" key="5">
    <source>
        <dbReference type="Proteomes" id="UP001213907"/>
    </source>
</evidence>
<dbReference type="EMBL" id="CP113162">
    <property type="protein sequence ID" value="WEF52903.1"/>
    <property type="molecule type" value="Genomic_DNA"/>
</dbReference>
<keyword evidence="2" id="KW-0472">Membrane</keyword>